<dbReference type="KEGG" id="pacs:FAZ98_30380"/>
<dbReference type="EMBL" id="CP046916">
    <property type="protein sequence ID" value="QGZ66126.1"/>
    <property type="molecule type" value="Genomic_DNA"/>
</dbReference>
<evidence type="ECO:0000256" key="2">
    <source>
        <dbReference type="ARBA" id="ARBA00023125"/>
    </source>
</evidence>
<reference evidence="7 8" key="1">
    <citation type="submission" date="2019-12" db="EMBL/GenBank/DDBJ databases">
        <title>Paraburkholderia acidiphila 7Q-K02 sp. nov and Paraburkholderia acidisoli DHF22 sp. nov., two strains isolated from forest soil.</title>
        <authorList>
            <person name="Gao Z."/>
            <person name="Qiu L."/>
        </authorList>
    </citation>
    <scope>NUCLEOTIDE SEQUENCE [LARGE SCALE GENOMIC DNA]</scope>
    <source>
        <strain evidence="7 8">DHF22</strain>
    </source>
</reference>
<dbReference type="RefSeq" id="WP_158957267.1">
    <property type="nucleotide sequence ID" value="NZ_CP046916.1"/>
</dbReference>
<keyword evidence="3" id="KW-0804">Transcription</keyword>
<organism evidence="7 8">
    <name type="scientific">Paraburkholderia acidisoli</name>
    <dbReference type="NCBI Taxonomy" id="2571748"/>
    <lineage>
        <taxon>Bacteria</taxon>
        <taxon>Pseudomonadati</taxon>
        <taxon>Pseudomonadota</taxon>
        <taxon>Betaproteobacteria</taxon>
        <taxon>Burkholderiales</taxon>
        <taxon>Burkholderiaceae</taxon>
        <taxon>Paraburkholderia</taxon>
    </lineage>
</organism>
<dbReference type="SUPFAM" id="SSF55781">
    <property type="entry name" value="GAF domain-like"/>
    <property type="match status" value="1"/>
</dbReference>
<dbReference type="OrthoDB" id="9807558at2"/>
<dbReference type="GO" id="GO:0045892">
    <property type="term" value="P:negative regulation of DNA-templated transcription"/>
    <property type="evidence" value="ECO:0007669"/>
    <property type="project" value="TreeGrafter"/>
</dbReference>
<feature type="region of interest" description="Disordered" evidence="4">
    <location>
        <begin position="1"/>
        <end position="27"/>
    </location>
</feature>
<dbReference type="PANTHER" id="PTHR30136:SF39">
    <property type="entry name" value="TRANSCRIPTIONAL REGULATORY PROTEIN"/>
    <property type="match status" value="1"/>
</dbReference>
<feature type="domain" description="IclR-ED" evidence="6">
    <location>
        <begin position="93"/>
        <end position="275"/>
    </location>
</feature>
<dbReference type="PROSITE" id="PS51077">
    <property type="entry name" value="HTH_ICLR"/>
    <property type="match status" value="1"/>
</dbReference>
<dbReference type="InterPro" id="IPR014757">
    <property type="entry name" value="Tscrpt_reg_IclR_C"/>
</dbReference>
<dbReference type="InterPro" id="IPR011991">
    <property type="entry name" value="ArsR-like_HTH"/>
</dbReference>
<dbReference type="InterPro" id="IPR036390">
    <property type="entry name" value="WH_DNA-bd_sf"/>
</dbReference>
<dbReference type="Gene3D" id="3.30.450.40">
    <property type="match status" value="1"/>
</dbReference>
<keyword evidence="1" id="KW-0805">Transcription regulation</keyword>
<feature type="domain" description="HTH iclR-type" evidence="5">
    <location>
        <begin position="29"/>
        <end position="92"/>
    </location>
</feature>
<dbReference type="GO" id="GO:0003677">
    <property type="term" value="F:DNA binding"/>
    <property type="evidence" value="ECO:0007669"/>
    <property type="project" value="UniProtKB-KW"/>
</dbReference>
<evidence type="ECO:0000256" key="4">
    <source>
        <dbReference type="SAM" id="MobiDB-lite"/>
    </source>
</evidence>
<dbReference type="InterPro" id="IPR036388">
    <property type="entry name" value="WH-like_DNA-bd_sf"/>
</dbReference>
<evidence type="ECO:0000313" key="7">
    <source>
        <dbReference type="EMBL" id="QGZ66126.1"/>
    </source>
</evidence>
<accession>A0A7Z2JIV2</accession>
<dbReference type="PROSITE" id="PS51078">
    <property type="entry name" value="ICLR_ED"/>
    <property type="match status" value="1"/>
</dbReference>
<dbReference type="InterPro" id="IPR050707">
    <property type="entry name" value="HTH_MetabolicPath_Reg"/>
</dbReference>
<keyword evidence="8" id="KW-1185">Reference proteome</keyword>
<evidence type="ECO:0000259" key="5">
    <source>
        <dbReference type="PROSITE" id="PS51077"/>
    </source>
</evidence>
<keyword evidence="2" id="KW-0238">DNA-binding</keyword>
<protein>
    <submittedName>
        <fullName evidence="7">Helix-turn-helix domain-containing protein</fullName>
    </submittedName>
</protein>
<sequence length="282" mass="29974">MNAKSLKKPSADPARVPDPARPGDDDAGVRVISRAFEVLRILALGGEHGMRITDVVAYSGLSRPTVHRILQTLIAEGVGEQDASTRRYRVGPEISLLGMSRPAQFPVRAAAEPHLAALADELGDTTFLTIRVGWDSVAIDRKTGSYPIKVLAIDVGMRRPLGVGIAGVMLLAALTPEESDYICAMNVARLPPDGPSVETIRARVAAARHNGYAYSEVGVLLGTRALAVPVLDADGAVIAALAVAAMAERLAEPELPRLVAAMRGKAALITKRLAEMQRARQR</sequence>
<evidence type="ECO:0000256" key="1">
    <source>
        <dbReference type="ARBA" id="ARBA00023015"/>
    </source>
</evidence>
<evidence type="ECO:0000313" key="8">
    <source>
        <dbReference type="Proteomes" id="UP000433577"/>
    </source>
</evidence>
<dbReference type="PANTHER" id="PTHR30136">
    <property type="entry name" value="HELIX-TURN-HELIX TRANSCRIPTIONAL REGULATOR, ICLR FAMILY"/>
    <property type="match status" value="1"/>
</dbReference>
<dbReference type="GO" id="GO:0003700">
    <property type="term" value="F:DNA-binding transcription factor activity"/>
    <property type="evidence" value="ECO:0007669"/>
    <property type="project" value="TreeGrafter"/>
</dbReference>
<evidence type="ECO:0000256" key="3">
    <source>
        <dbReference type="ARBA" id="ARBA00023163"/>
    </source>
</evidence>
<dbReference type="SUPFAM" id="SSF46785">
    <property type="entry name" value="Winged helix' DNA-binding domain"/>
    <property type="match status" value="1"/>
</dbReference>
<evidence type="ECO:0000259" key="6">
    <source>
        <dbReference type="PROSITE" id="PS51078"/>
    </source>
</evidence>
<dbReference type="AlphaFoldDB" id="A0A7Z2JIV2"/>
<dbReference type="InterPro" id="IPR029016">
    <property type="entry name" value="GAF-like_dom_sf"/>
</dbReference>
<dbReference type="Pfam" id="PF09339">
    <property type="entry name" value="HTH_IclR"/>
    <property type="match status" value="1"/>
</dbReference>
<dbReference type="CDD" id="cd00090">
    <property type="entry name" value="HTH_ARSR"/>
    <property type="match status" value="1"/>
</dbReference>
<proteinExistence type="predicted"/>
<name>A0A7Z2JIV2_9BURK</name>
<dbReference type="SMART" id="SM00346">
    <property type="entry name" value="HTH_ICLR"/>
    <property type="match status" value="1"/>
</dbReference>
<dbReference type="InterPro" id="IPR005471">
    <property type="entry name" value="Tscrpt_reg_IclR_N"/>
</dbReference>
<dbReference type="Proteomes" id="UP000433577">
    <property type="component" value="Chromosome 4"/>
</dbReference>
<gene>
    <name evidence="7" type="ORF">FAZ98_30380</name>
</gene>
<dbReference type="Pfam" id="PF01614">
    <property type="entry name" value="IclR_C"/>
    <property type="match status" value="1"/>
</dbReference>
<dbReference type="Gene3D" id="1.10.10.10">
    <property type="entry name" value="Winged helix-like DNA-binding domain superfamily/Winged helix DNA-binding domain"/>
    <property type="match status" value="1"/>
</dbReference>